<keyword evidence="1" id="KW-0175">Coiled coil</keyword>
<evidence type="ECO:0000313" key="3">
    <source>
        <dbReference type="Proteomes" id="UP001151760"/>
    </source>
</evidence>
<proteinExistence type="predicted"/>
<reference evidence="2" key="1">
    <citation type="journal article" date="2022" name="Int. J. Mol. Sci.">
        <title>Draft Genome of Tanacetum Coccineum: Genomic Comparison of Closely Related Tanacetum-Family Plants.</title>
        <authorList>
            <person name="Yamashiro T."/>
            <person name="Shiraishi A."/>
            <person name="Nakayama K."/>
            <person name="Satake H."/>
        </authorList>
    </citation>
    <scope>NUCLEOTIDE SEQUENCE</scope>
</reference>
<gene>
    <name evidence="2" type="ORF">Tco_1057586</name>
</gene>
<dbReference type="Pfam" id="PF14223">
    <property type="entry name" value="Retrotran_gag_2"/>
    <property type="match status" value="1"/>
</dbReference>
<sequence>MESQSKTTQTVFALKLLVIVNGDAPAISSASAGTEGLIPPKTAEQKLARKNKLKAKSTLLLAIPNEHLLKSEGLDKTYDRFQKLISQLEIHGEVISQEDANLKLLRSLPSAWNNITLIMRNKSDINTLSMDDLYNNLKIDTDDLEEMDLKWQVAMLTMRVKRFLKKTGRNLNFNGKETVGFDKTKVECYNCHRRGLFAREYRAPRNQGNRNGDAPRRSVPVETPTNVLVVQDGIVKDISIKDLKNQLEEALKEKDDLKLKLKKIKESSKNLTKLINSQISAKDKAGLGYDSQINKNEVVHSVFNSRESNMDDSPVNDRFKTSEGFHAVPLSYTRNYMPSRPDLSFAGLDDSVYKTKVSETETSITKTSKDIIEKPKTVRPSDPIIED</sequence>
<comment type="caution">
    <text evidence="2">The sequence shown here is derived from an EMBL/GenBank/DDBJ whole genome shotgun (WGS) entry which is preliminary data.</text>
</comment>
<protein>
    <submittedName>
        <fullName evidence="2">Ribonuclease H-like domain-containing protein</fullName>
    </submittedName>
</protein>
<dbReference type="SUPFAM" id="SSF57756">
    <property type="entry name" value="Retrovirus zinc finger-like domains"/>
    <property type="match status" value="1"/>
</dbReference>
<keyword evidence="3" id="KW-1185">Reference proteome</keyword>
<dbReference type="InterPro" id="IPR036875">
    <property type="entry name" value="Znf_CCHC_sf"/>
</dbReference>
<dbReference type="Proteomes" id="UP001151760">
    <property type="component" value="Unassembled WGS sequence"/>
</dbReference>
<organism evidence="2 3">
    <name type="scientific">Tanacetum coccineum</name>
    <dbReference type="NCBI Taxonomy" id="301880"/>
    <lineage>
        <taxon>Eukaryota</taxon>
        <taxon>Viridiplantae</taxon>
        <taxon>Streptophyta</taxon>
        <taxon>Embryophyta</taxon>
        <taxon>Tracheophyta</taxon>
        <taxon>Spermatophyta</taxon>
        <taxon>Magnoliopsida</taxon>
        <taxon>eudicotyledons</taxon>
        <taxon>Gunneridae</taxon>
        <taxon>Pentapetalae</taxon>
        <taxon>asterids</taxon>
        <taxon>campanulids</taxon>
        <taxon>Asterales</taxon>
        <taxon>Asteraceae</taxon>
        <taxon>Asteroideae</taxon>
        <taxon>Anthemideae</taxon>
        <taxon>Anthemidinae</taxon>
        <taxon>Tanacetum</taxon>
    </lineage>
</organism>
<feature type="coiled-coil region" evidence="1">
    <location>
        <begin position="240"/>
        <end position="274"/>
    </location>
</feature>
<accession>A0ABQ5H603</accession>
<evidence type="ECO:0000313" key="2">
    <source>
        <dbReference type="EMBL" id="GJT83244.1"/>
    </source>
</evidence>
<name>A0ABQ5H603_9ASTR</name>
<reference evidence="2" key="2">
    <citation type="submission" date="2022-01" db="EMBL/GenBank/DDBJ databases">
        <authorList>
            <person name="Yamashiro T."/>
            <person name="Shiraishi A."/>
            <person name="Satake H."/>
            <person name="Nakayama K."/>
        </authorList>
    </citation>
    <scope>NUCLEOTIDE SEQUENCE</scope>
</reference>
<evidence type="ECO:0000256" key="1">
    <source>
        <dbReference type="SAM" id="Coils"/>
    </source>
</evidence>
<dbReference type="EMBL" id="BQNB010019245">
    <property type="protein sequence ID" value="GJT83244.1"/>
    <property type="molecule type" value="Genomic_DNA"/>
</dbReference>